<evidence type="ECO:0000313" key="16">
    <source>
        <dbReference type="Proteomes" id="UP000267096"/>
    </source>
</evidence>
<protein>
    <submittedName>
        <fullName evidence="17">Voltage-dependent calcium channel unc-36 (inferred by orthology to a C. elegans protein)</fullName>
    </submittedName>
</protein>
<proteinExistence type="predicted"/>
<dbReference type="AlphaFoldDB" id="A0A0M3J1R2"/>
<evidence type="ECO:0000259" key="14">
    <source>
        <dbReference type="PROSITE" id="PS50234"/>
    </source>
</evidence>
<keyword evidence="5" id="KW-0812">Transmembrane</keyword>
<evidence type="ECO:0000256" key="1">
    <source>
        <dbReference type="ARBA" id="ARBA00004479"/>
    </source>
</evidence>
<dbReference type="SUPFAM" id="SSF53300">
    <property type="entry name" value="vWA-like"/>
    <property type="match status" value="1"/>
</dbReference>
<dbReference type="PROSITE" id="PS50234">
    <property type="entry name" value="VWFA"/>
    <property type="match status" value="1"/>
</dbReference>
<evidence type="ECO:0000256" key="9">
    <source>
        <dbReference type="ARBA" id="ARBA00022989"/>
    </source>
</evidence>
<evidence type="ECO:0000313" key="15">
    <source>
        <dbReference type="EMBL" id="VDK18665.1"/>
    </source>
</evidence>
<dbReference type="GO" id="GO:0005245">
    <property type="term" value="F:voltage-gated calcium channel activity"/>
    <property type="evidence" value="ECO:0007669"/>
    <property type="project" value="TreeGrafter"/>
</dbReference>
<dbReference type="InterPro" id="IPR002035">
    <property type="entry name" value="VWF_A"/>
</dbReference>
<keyword evidence="12" id="KW-0325">Glycoprotein</keyword>
<dbReference type="WBParaSite" id="ASIM_0000146501-mRNA-1">
    <property type="protein sequence ID" value="ASIM_0000146501-mRNA-1"/>
    <property type="gene ID" value="ASIM_0000146501"/>
</dbReference>
<dbReference type="EMBL" id="UYRR01001369">
    <property type="protein sequence ID" value="VDK18665.1"/>
    <property type="molecule type" value="Genomic_DNA"/>
</dbReference>
<accession>A0A0M3J1R2</accession>
<evidence type="ECO:0000256" key="7">
    <source>
        <dbReference type="ARBA" id="ARBA00022837"/>
    </source>
</evidence>
<evidence type="ECO:0000256" key="8">
    <source>
        <dbReference type="ARBA" id="ARBA00022882"/>
    </source>
</evidence>
<dbReference type="Pfam" id="PF13519">
    <property type="entry name" value="VWA_2"/>
    <property type="match status" value="1"/>
</dbReference>
<keyword evidence="11" id="KW-0472">Membrane</keyword>
<evidence type="ECO:0000256" key="13">
    <source>
        <dbReference type="ARBA" id="ARBA00023303"/>
    </source>
</evidence>
<dbReference type="PANTHER" id="PTHR10166:SF37">
    <property type="entry name" value="STOLID, ISOFORM H"/>
    <property type="match status" value="1"/>
</dbReference>
<evidence type="ECO:0000256" key="2">
    <source>
        <dbReference type="ARBA" id="ARBA00022448"/>
    </source>
</evidence>
<evidence type="ECO:0000256" key="3">
    <source>
        <dbReference type="ARBA" id="ARBA00022568"/>
    </source>
</evidence>
<keyword evidence="8" id="KW-0851">Voltage-gated channel</keyword>
<evidence type="ECO:0000256" key="12">
    <source>
        <dbReference type="ARBA" id="ARBA00023180"/>
    </source>
</evidence>
<dbReference type="InterPro" id="IPR013608">
    <property type="entry name" value="VWA_N"/>
</dbReference>
<keyword evidence="16" id="KW-1185">Reference proteome</keyword>
<dbReference type="OrthoDB" id="10054666at2759"/>
<dbReference type="Proteomes" id="UP000267096">
    <property type="component" value="Unassembled WGS sequence"/>
</dbReference>
<dbReference type="Gene3D" id="3.40.50.410">
    <property type="entry name" value="von Willebrand factor, type A domain"/>
    <property type="match status" value="1"/>
</dbReference>
<dbReference type="GO" id="GO:0005891">
    <property type="term" value="C:voltage-gated calcium channel complex"/>
    <property type="evidence" value="ECO:0007669"/>
    <property type="project" value="TreeGrafter"/>
</dbReference>
<dbReference type="PANTHER" id="PTHR10166">
    <property type="entry name" value="VOLTAGE-DEPENDENT CALCIUM CHANNEL SUBUNIT ALPHA-2/DELTA-RELATED"/>
    <property type="match status" value="1"/>
</dbReference>
<reference evidence="15 16" key="2">
    <citation type="submission" date="2018-11" db="EMBL/GenBank/DDBJ databases">
        <authorList>
            <consortium name="Pathogen Informatics"/>
        </authorList>
    </citation>
    <scope>NUCLEOTIDE SEQUENCE [LARGE SCALE GENOMIC DNA]</scope>
</reference>
<comment type="subcellular location">
    <subcellularLocation>
        <location evidence="1">Membrane</location>
        <topology evidence="1">Single-pass type I membrane protein</topology>
    </subcellularLocation>
</comment>
<feature type="domain" description="VWFA" evidence="14">
    <location>
        <begin position="201"/>
        <end position="295"/>
    </location>
</feature>
<dbReference type="InterPro" id="IPR036465">
    <property type="entry name" value="vWFA_dom_sf"/>
</dbReference>
<keyword evidence="4" id="KW-0107">Calcium channel</keyword>
<keyword evidence="2" id="KW-0813">Transport</keyword>
<evidence type="ECO:0000256" key="6">
    <source>
        <dbReference type="ARBA" id="ARBA00022729"/>
    </source>
</evidence>
<dbReference type="Pfam" id="PF08399">
    <property type="entry name" value="VWA_N"/>
    <property type="match status" value="1"/>
</dbReference>
<gene>
    <name evidence="15" type="ORF">ASIM_LOCUS1345</name>
</gene>
<keyword evidence="7" id="KW-0106">Calcium</keyword>
<keyword evidence="13" id="KW-0407">Ion channel</keyword>
<evidence type="ECO:0000256" key="5">
    <source>
        <dbReference type="ARBA" id="ARBA00022692"/>
    </source>
</evidence>
<keyword evidence="9" id="KW-1133">Transmembrane helix</keyword>
<dbReference type="InterPro" id="IPR051173">
    <property type="entry name" value="Ca_channel_alpha-2/delta"/>
</dbReference>
<name>A0A0M3J1R2_ANISI</name>
<evidence type="ECO:0000313" key="17">
    <source>
        <dbReference type="WBParaSite" id="ASIM_0000146501-mRNA-1"/>
    </source>
</evidence>
<reference evidence="17" key="1">
    <citation type="submission" date="2017-02" db="UniProtKB">
        <authorList>
            <consortium name="WormBaseParasite"/>
        </authorList>
    </citation>
    <scope>IDENTIFICATION</scope>
</reference>
<evidence type="ECO:0000256" key="10">
    <source>
        <dbReference type="ARBA" id="ARBA00023065"/>
    </source>
</evidence>
<evidence type="ECO:0000256" key="11">
    <source>
        <dbReference type="ARBA" id="ARBA00023136"/>
    </source>
</evidence>
<keyword evidence="6" id="KW-0732">Signal</keyword>
<evidence type="ECO:0000256" key="4">
    <source>
        <dbReference type="ARBA" id="ARBA00022673"/>
    </source>
</evidence>
<sequence>MYEAYAEAEIFDPRIELKRAKNSIEAYLKRRAKAAWDAKLSLESRMIANLSEEEVNDPMSMNFVRFMSAKGESDMARVYAHNHHGVFTEVNATRIFNFTPNANFYGIATSSISSAVHIPTPVYERNADVLLKIDWSDIDQLYRANREHTRDLAFQMFCSESGFLRYYPAVSWIWDSKPDQLDLFDCRNTEWFINGATLSKNVIIMLDLSGSMLGQRFEIAKQTVEAILETLSDNDFFNILPFSKTAAFLDECAEQAGLLQATMRNKKLLRARLNGLTSEGKAEYEKGLVKAFETLMKVSCLFCYVSLVYQQ</sequence>
<keyword evidence="10" id="KW-0406">Ion transport</keyword>
<organism evidence="17">
    <name type="scientific">Anisakis simplex</name>
    <name type="common">Herring worm</name>
    <dbReference type="NCBI Taxonomy" id="6269"/>
    <lineage>
        <taxon>Eukaryota</taxon>
        <taxon>Metazoa</taxon>
        <taxon>Ecdysozoa</taxon>
        <taxon>Nematoda</taxon>
        <taxon>Chromadorea</taxon>
        <taxon>Rhabditida</taxon>
        <taxon>Spirurina</taxon>
        <taxon>Ascaridomorpha</taxon>
        <taxon>Ascaridoidea</taxon>
        <taxon>Anisakidae</taxon>
        <taxon>Anisakis</taxon>
        <taxon>Anisakis simplex complex</taxon>
    </lineage>
</organism>
<keyword evidence="3" id="KW-0109">Calcium transport</keyword>